<feature type="transmembrane region" description="Helical" evidence="10">
    <location>
        <begin position="378"/>
        <end position="396"/>
    </location>
</feature>
<feature type="transmembrane region" description="Helical" evidence="10">
    <location>
        <begin position="73"/>
        <end position="100"/>
    </location>
</feature>
<proteinExistence type="inferred from homology"/>
<dbReference type="OrthoDB" id="9768329at2"/>
<dbReference type="PRINTS" id="PR01437">
    <property type="entry name" value="NUOXDRDTASE4"/>
</dbReference>
<feature type="transmembrane region" description="Helical" evidence="10">
    <location>
        <begin position="112"/>
        <end position="131"/>
    </location>
</feature>
<evidence type="ECO:0000256" key="5">
    <source>
        <dbReference type="ARBA" id="ARBA00022989"/>
    </source>
</evidence>
<evidence type="ECO:0000313" key="12">
    <source>
        <dbReference type="EMBL" id="OOZ35842.1"/>
    </source>
</evidence>
<feature type="transmembrane region" description="Helical" evidence="10">
    <location>
        <begin position="283"/>
        <end position="302"/>
    </location>
</feature>
<dbReference type="Proteomes" id="UP000190896">
    <property type="component" value="Unassembled WGS sequence"/>
</dbReference>
<evidence type="ECO:0000259" key="11">
    <source>
        <dbReference type="Pfam" id="PF00361"/>
    </source>
</evidence>
<comment type="similarity">
    <text evidence="2">Belongs to the complex I subunit 4 family.</text>
</comment>
<dbReference type="GO" id="GO:0016020">
    <property type="term" value="C:membrane"/>
    <property type="evidence" value="ECO:0007669"/>
    <property type="project" value="UniProtKB-SubCell"/>
</dbReference>
<dbReference type="AlphaFoldDB" id="A0A1T2KSN7"/>
<protein>
    <recommendedName>
        <fullName evidence="3">NADH-quinone oxidoreductase subunit M</fullName>
    </recommendedName>
    <alternativeName>
        <fullName evidence="7">NADH dehydrogenase I subunit M</fullName>
    </alternativeName>
    <alternativeName>
        <fullName evidence="8">NDH-1 subunit M</fullName>
    </alternativeName>
</protein>
<feature type="transmembrane region" description="Helical" evidence="10">
    <location>
        <begin position="216"/>
        <end position="237"/>
    </location>
</feature>
<feature type="transmembrane region" description="Helical" evidence="10">
    <location>
        <begin position="6"/>
        <end position="26"/>
    </location>
</feature>
<dbReference type="PANTHER" id="PTHR43507">
    <property type="entry name" value="NADH-UBIQUINONE OXIDOREDUCTASE CHAIN 4"/>
    <property type="match status" value="1"/>
</dbReference>
<organism evidence="12 13">
    <name type="scientific">Solemya velesiana gill symbiont</name>
    <dbReference type="NCBI Taxonomy" id="1918948"/>
    <lineage>
        <taxon>Bacteria</taxon>
        <taxon>Pseudomonadati</taxon>
        <taxon>Pseudomonadota</taxon>
        <taxon>Gammaproteobacteria</taxon>
        <taxon>sulfur-oxidizing symbionts</taxon>
    </lineage>
</organism>
<keyword evidence="13" id="KW-1185">Reference proteome</keyword>
<dbReference type="InterPro" id="IPR003918">
    <property type="entry name" value="NADH_UbQ_OxRdtase"/>
</dbReference>
<evidence type="ECO:0000256" key="4">
    <source>
        <dbReference type="ARBA" id="ARBA00022692"/>
    </source>
</evidence>
<feature type="transmembrane region" description="Helical" evidence="10">
    <location>
        <begin position="459"/>
        <end position="478"/>
    </location>
</feature>
<feature type="transmembrane region" description="Helical" evidence="10">
    <location>
        <begin position="168"/>
        <end position="187"/>
    </location>
</feature>
<dbReference type="PANTHER" id="PTHR43507:SF1">
    <property type="entry name" value="NADH-UBIQUINONE OXIDOREDUCTASE CHAIN 4"/>
    <property type="match status" value="1"/>
</dbReference>
<evidence type="ECO:0000256" key="6">
    <source>
        <dbReference type="ARBA" id="ARBA00023136"/>
    </source>
</evidence>
<dbReference type="Pfam" id="PF00361">
    <property type="entry name" value="Proton_antipo_M"/>
    <property type="match status" value="1"/>
</dbReference>
<comment type="caution">
    <text evidence="12">The sequence shown here is derived from an EMBL/GenBank/DDBJ whole genome shotgun (WGS) entry which is preliminary data.</text>
</comment>
<evidence type="ECO:0000256" key="9">
    <source>
        <dbReference type="RuleBase" id="RU000320"/>
    </source>
</evidence>
<feature type="transmembrane region" description="Helical" evidence="10">
    <location>
        <begin position="309"/>
        <end position="330"/>
    </location>
</feature>
<evidence type="ECO:0000256" key="2">
    <source>
        <dbReference type="ARBA" id="ARBA00009025"/>
    </source>
</evidence>
<dbReference type="InterPro" id="IPR001750">
    <property type="entry name" value="ND/Mrp_TM"/>
</dbReference>
<dbReference type="RefSeq" id="WP_078487883.1">
    <property type="nucleotide sequence ID" value="NZ_MPRJ01000072.1"/>
</dbReference>
<dbReference type="GO" id="GO:0012505">
    <property type="term" value="C:endomembrane system"/>
    <property type="evidence" value="ECO:0007669"/>
    <property type="project" value="UniProtKB-SubCell"/>
</dbReference>
<evidence type="ECO:0000256" key="1">
    <source>
        <dbReference type="ARBA" id="ARBA00004127"/>
    </source>
</evidence>
<reference evidence="12 13" key="1">
    <citation type="submission" date="2016-11" db="EMBL/GenBank/DDBJ databases">
        <title>Mixed transmission modes and dynamic genome evolution in an obligate animal-bacterial symbiosis.</title>
        <authorList>
            <person name="Russell S.L."/>
            <person name="Corbett-Detig R.B."/>
            <person name="Cavanaugh C.M."/>
        </authorList>
    </citation>
    <scope>NUCLEOTIDE SEQUENCE [LARGE SCALE GENOMIC DNA]</scope>
    <source>
        <strain evidence="12">Se-Cadez</strain>
    </source>
</reference>
<dbReference type="InterPro" id="IPR010227">
    <property type="entry name" value="NADH_Q_OxRdtase_chainM/4"/>
</dbReference>
<dbReference type="GO" id="GO:0008137">
    <property type="term" value="F:NADH dehydrogenase (ubiquinone) activity"/>
    <property type="evidence" value="ECO:0007669"/>
    <property type="project" value="InterPro"/>
</dbReference>
<accession>A0A1T2KSN7</accession>
<evidence type="ECO:0000256" key="3">
    <source>
        <dbReference type="ARBA" id="ARBA00019906"/>
    </source>
</evidence>
<gene>
    <name evidence="12" type="ORF">BOW51_10065</name>
</gene>
<feature type="transmembrane region" description="Helical" evidence="10">
    <location>
        <begin position="33"/>
        <end position="53"/>
    </location>
</feature>
<dbReference type="GO" id="GO:0048039">
    <property type="term" value="F:ubiquinone binding"/>
    <property type="evidence" value="ECO:0007669"/>
    <property type="project" value="TreeGrafter"/>
</dbReference>
<evidence type="ECO:0000313" key="13">
    <source>
        <dbReference type="Proteomes" id="UP000190896"/>
    </source>
</evidence>
<evidence type="ECO:0000256" key="10">
    <source>
        <dbReference type="SAM" id="Phobius"/>
    </source>
</evidence>
<dbReference type="GO" id="GO:0015990">
    <property type="term" value="P:electron transport coupled proton transport"/>
    <property type="evidence" value="ECO:0007669"/>
    <property type="project" value="TreeGrafter"/>
</dbReference>
<keyword evidence="5 10" id="KW-1133">Transmembrane helix</keyword>
<feature type="domain" description="NADH:quinone oxidoreductase/Mrp antiporter transmembrane" evidence="11">
    <location>
        <begin position="130"/>
        <end position="426"/>
    </location>
</feature>
<keyword evidence="6 10" id="KW-0472">Membrane</keyword>
<feature type="transmembrane region" description="Helical" evidence="10">
    <location>
        <begin position="137"/>
        <end position="156"/>
    </location>
</feature>
<name>A0A1T2KSN7_9GAMM</name>
<evidence type="ECO:0000256" key="8">
    <source>
        <dbReference type="ARBA" id="ARBA00032798"/>
    </source>
</evidence>
<feature type="transmembrane region" description="Helical" evidence="10">
    <location>
        <begin position="249"/>
        <end position="271"/>
    </location>
</feature>
<dbReference type="NCBIfam" id="TIGR01972">
    <property type="entry name" value="NDH_I_M"/>
    <property type="match status" value="1"/>
</dbReference>
<feature type="transmembrane region" description="Helical" evidence="10">
    <location>
        <begin position="416"/>
        <end position="435"/>
    </location>
</feature>
<sequence>MYESTFPWISLMIISLPVGAALMWILPSRYARIVALVTALFDLMLTLSLLFRFDASNPDFQFVERHSWIPTLNIEYAVGIDGMSVLFLPLTVLLFIAVVVASWNSIRTMPRLFFTLLLLLESVTLGIFCALDTILFFLFWEATLIPLYFLISLWGIGPHRRYAAVKYTMFMLAGGVPLLFGFLLLAFDQAGMSGGVPAGLVFDYVTLLNNPIPGELQTLVFFLLFIGFAVKTPLFPFHTWLPTVAMEGPIAIAALMTGLKLGAYGLIRFAVPLAPKAAVEYHWLLAGLGVTGILYGAVMALSQSNLRRMLAYSSISHVGLVVLGIASFNLQGIQGALFQLINFTIVAGGIFLVTGYLHHRVGSTDMVSLGGVARTMPLLTTFFFLFGLAAMGVPGTNGFPAEFLILVSALKTHTGAGLAALFGVVIGAAYFLGYYRRAFLGPVQSGVVADALDIWGKELLIVAVFALLVIALGLYPAAVLDLTEASSRAWLGR</sequence>
<dbReference type="GO" id="GO:0003954">
    <property type="term" value="F:NADH dehydrogenase activity"/>
    <property type="evidence" value="ECO:0007669"/>
    <property type="project" value="TreeGrafter"/>
</dbReference>
<evidence type="ECO:0000256" key="7">
    <source>
        <dbReference type="ARBA" id="ARBA00031584"/>
    </source>
</evidence>
<feature type="transmembrane region" description="Helical" evidence="10">
    <location>
        <begin position="336"/>
        <end position="357"/>
    </location>
</feature>
<dbReference type="GO" id="GO:0042773">
    <property type="term" value="P:ATP synthesis coupled electron transport"/>
    <property type="evidence" value="ECO:0007669"/>
    <property type="project" value="InterPro"/>
</dbReference>
<comment type="subcellular location">
    <subcellularLocation>
        <location evidence="1">Endomembrane system</location>
        <topology evidence="1">Multi-pass membrane protein</topology>
    </subcellularLocation>
    <subcellularLocation>
        <location evidence="9">Membrane</location>
        <topology evidence="9">Multi-pass membrane protein</topology>
    </subcellularLocation>
</comment>
<dbReference type="EMBL" id="MPRJ01000072">
    <property type="protein sequence ID" value="OOZ35842.1"/>
    <property type="molecule type" value="Genomic_DNA"/>
</dbReference>
<keyword evidence="4 9" id="KW-0812">Transmembrane</keyword>